<feature type="transmembrane region" description="Helical" evidence="7">
    <location>
        <begin position="364"/>
        <end position="385"/>
    </location>
</feature>
<keyword evidence="3" id="KW-1003">Cell membrane</keyword>
<keyword evidence="5 7" id="KW-1133">Transmembrane helix</keyword>
<reference evidence="8 9" key="1">
    <citation type="submission" date="2023-07" db="EMBL/GenBank/DDBJ databases">
        <title>Sorghum-associated microbial communities from plants grown in Nebraska, USA.</title>
        <authorList>
            <person name="Schachtman D."/>
        </authorList>
    </citation>
    <scope>NUCLEOTIDE SEQUENCE [LARGE SCALE GENOMIC DNA]</scope>
    <source>
        <strain evidence="8 9">CC222</strain>
    </source>
</reference>
<feature type="transmembrane region" description="Helical" evidence="7">
    <location>
        <begin position="98"/>
        <end position="118"/>
    </location>
</feature>
<sequence>MSDDVSGSPPAEEAIGSRRRVSDMFRALHERNFALFWTGQLVSGTGTWMQTVAMAWLVLTISKSAAVLGLVTMLQFLPMLLFVLPAGVVADRISKWKILLAAQSLAALQAIVLGSLLLEGTPEIWQLAVLAAALGLSNAFNNPAQQAFIAEMVGGSLTADAVAVNSVQFNATRMIGSGLGGVAVAQLPAYAVFFINGASFGASLLALVLMRRSDLRKVHGENAKGLGALREGLGFAFRTPPVFFILGSVAIVGTLGFNWPVAGPLIADRLLGIGPDGFGALMSALGVGSLAAGLGLVVFGGGTEHRIIASGALLAVFLTGLGISPSYPLSLALMFLAGLSGTTFTTTVNARLQSLVPDRLRGRIMSLFVLLLIGSTPVGASLLGLGAETLGATATLVLFGVSSGLGLGVMVLVHRLRTVGRDER</sequence>
<evidence type="ECO:0000256" key="2">
    <source>
        <dbReference type="ARBA" id="ARBA00022448"/>
    </source>
</evidence>
<dbReference type="InterPro" id="IPR010290">
    <property type="entry name" value="TM_effector"/>
</dbReference>
<evidence type="ECO:0000256" key="3">
    <source>
        <dbReference type="ARBA" id="ARBA00022475"/>
    </source>
</evidence>
<feature type="transmembrane region" description="Helical" evidence="7">
    <location>
        <begin position="65"/>
        <end position="86"/>
    </location>
</feature>
<evidence type="ECO:0000256" key="7">
    <source>
        <dbReference type="SAM" id="Phobius"/>
    </source>
</evidence>
<feature type="transmembrane region" description="Helical" evidence="7">
    <location>
        <begin position="281"/>
        <end position="300"/>
    </location>
</feature>
<dbReference type="Gene3D" id="1.20.1250.20">
    <property type="entry name" value="MFS general substrate transporter like domains"/>
    <property type="match status" value="1"/>
</dbReference>
<feature type="transmembrane region" description="Helical" evidence="7">
    <location>
        <begin position="307"/>
        <end position="325"/>
    </location>
</feature>
<dbReference type="RefSeq" id="WP_307305940.1">
    <property type="nucleotide sequence ID" value="NZ_JAUSRE010000005.1"/>
</dbReference>
<comment type="subcellular location">
    <subcellularLocation>
        <location evidence="1">Cell membrane</location>
        <topology evidence="1">Multi-pass membrane protein</topology>
    </subcellularLocation>
</comment>
<evidence type="ECO:0000256" key="4">
    <source>
        <dbReference type="ARBA" id="ARBA00022692"/>
    </source>
</evidence>
<feature type="transmembrane region" description="Helical" evidence="7">
    <location>
        <begin position="187"/>
        <end position="209"/>
    </location>
</feature>
<feature type="transmembrane region" description="Helical" evidence="7">
    <location>
        <begin position="34"/>
        <end position="59"/>
    </location>
</feature>
<dbReference type="InterPro" id="IPR036259">
    <property type="entry name" value="MFS_trans_sf"/>
</dbReference>
<evidence type="ECO:0000313" key="8">
    <source>
        <dbReference type="EMBL" id="MDP9887820.1"/>
    </source>
</evidence>
<protein>
    <submittedName>
        <fullName evidence="8">MFS family permease</fullName>
    </submittedName>
</protein>
<dbReference type="PANTHER" id="PTHR23513">
    <property type="entry name" value="INTEGRAL MEMBRANE EFFLUX PROTEIN-RELATED"/>
    <property type="match status" value="1"/>
</dbReference>
<dbReference type="EMBL" id="JAUSRE010000005">
    <property type="protein sequence ID" value="MDP9887820.1"/>
    <property type="molecule type" value="Genomic_DNA"/>
</dbReference>
<evidence type="ECO:0000256" key="5">
    <source>
        <dbReference type="ARBA" id="ARBA00022989"/>
    </source>
</evidence>
<accession>A0ABT9RRG5</accession>
<dbReference type="CDD" id="cd06173">
    <property type="entry name" value="MFS_MefA_like"/>
    <property type="match status" value="1"/>
</dbReference>
<name>A0ABT9RRG5_9MICC</name>
<keyword evidence="9" id="KW-1185">Reference proteome</keyword>
<keyword evidence="6 7" id="KW-0472">Membrane</keyword>
<feature type="transmembrane region" description="Helical" evidence="7">
    <location>
        <begin position="242"/>
        <end position="261"/>
    </location>
</feature>
<evidence type="ECO:0000256" key="1">
    <source>
        <dbReference type="ARBA" id="ARBA00004651"/>
    </source>
</evidence>
<dbReference type="Proteomes" id="UP001226577">
    <property type="component" value="Unassembled WGS sequence"/>
</dbReference>
<keyword evidence="4 7" id="KW-0812">Transmembrane</keyword>
<comment type="caution">
    <text evidence="8">The sequence shown here is derived from an EMBL/GenBank/DDBJ whole genome shotgun (WGS) entry which is preliminary data.</text>
</comment>
<evidence type="ECO:0000313" key="9">
    <source>
        <dbReference type="Proteomes" id="UP001226577"/>
    </source>
</evidence>
<organism evidence="8 9">
    <name type="scientific">Pseudarthrobacter enclensis</name>
    <dbReference type="NCBI Taxonomy" id="993070"/>
    <lineage>
        <taxon>Bacteria</taxon>
        <taxon>Bacillati</taxon>
        <taxon>Actinomycetota</taxon>
        <taxon>Actinomycetes</taxon>
        <taxon>Micrococcales</taxon>
        <taxon>Micrococcaceae</taxon>
        <taxon>Pseudarthrobacter</taxon>
    </lineage>
</organism>
<feature type="transmembrane region" description="Helical" evidence="7">
    <location>
        <begin position="391"/>
        <end position="414"/>
    </location>
</feature>
<keyword evidence="2" id="KW-0813">Transport</keyword>
<proteinExistence type="predicted"/>
<evidence type="ECO:0000256" key="6">
    <source>
        <dbReference type="ARBA" id="ARBA00023136"/>
    </source>
</evidence>
<dbReference type="PANTHER" id="PTHR23513:SF11">
    <property type="entry name" value="STAPHYLOFERRIN A TRANSPORTER"/>
    <property type="match status" value="1"/>
</dbReference>
<feature type="transmembrane region" description="Helical" evidence="7">
    <location>
        <begin position="124"/>
        <end position="141"/>
    </location>
</feature>
<gene>
    <name evidence="8" type="ORF">J2X98_001398</name>
</gene>
<dbReference type="Pfam" id="PF05977">
    <property type="entry name" value="MFS_3"/>
    <property type="match status" value="1"/>
</dbReference>
<feature type="transmembrane region" description="Helical" evidence="7">
    <location>
        <begin position="331"/>
        <end position="352"/>
    </location>
</feature>
<dbReference type="SUPFAM" id="SSF103473">
    <property type="entry name" value="MFS general substrate transporter"/>
    <property type="match status" value="1"/>
</dbReference>